<feature type="compositionally biased region" description="Basic residues" evidence="1">
    <location>
        <begin position="367"/>
        <end position="378"/>
    </location>
</feature>
<feature type="compositionally biased region" description="Basic and acidic residues" evidence="1">
    <location>
        <begin position="351"/>
        <end position="366"/>
    </location>
</feature>
<name>A0A6A5V0P6_9PLEO</name>
<feature type="compositionally biased region" description="Basic residues" evidence="1">
    <location>
        <begin position="19"/>
        <end position="30"/>
    </location>
</feature>
<feature type="region of interest" description="Disordered" evidence="1">
    <location>
        <begin position="1"/>
        <end position="112"/>
    </location>
</feature>
<dbReference type="EMBL" id="ML976702">
    <property type="protein sequence ID" value="KAF1970240.1"/>
    <property type="molecule type" value="Genomic_DNA"/>
</dbReference>
<feature type="region of interest" description="Disordered" evidence="1">
    <location>
        <begin position="350"/>
        <end position="396"/>
    </location>
</feature>
<proteinExistence type="predicted"/>
<reference evidence="3" key="1">
    <citation type="journal article" date="2020" name="Stud. Mycol.">
        <title>101 Dothideomycetes genomes: a test case for predicting lifestyles and emergence of pathogens.</title>
        <authorList>
            <person name="Haridas S."/>
            <person name="Albert R."/>
            <person name="Binder M."/>
            <person name="Bloem J."/>
            <person name="Labutti K."/>
            <person name="Salamov A."/>
            <person name="Andreopoulos B."/>
            <person name="Baker S."/>
            <person name="Barry K."/>
            <person name="Bills G."/>
            <person name="Bluhm B."/>
            <person name="Cannon C."/>
            <person name="Castanera R."/>
            <person name="Culley D."/>
            <person name="Daum C."/>
            <person name="Ezra D."/>
            <person name="Gonzalez J."/>
            <person name="Henrissat B."/>
            <person name="Kuo A."/>
            <person name="Liang C."/>
            <person name="Lipzen A."/>
            <person name="Lutzoni F."/>
            <person name="Magnuson J."/>
            <person name="Mondo S."/>
            <person name="Nolan M."/>
            <person name="Ohm R."/>
            <person name="Pangilinan J."/>
            <person name="Park H.-J."/>
            <person name="Ramirez L."/>
            <person name="Alfaro M."/>
            <person name="Sun H."/>
            <person name="Tritt A."/>
            <person name="Yoshinaga Y."/>
            <person name="Zwiers L.-H."/>
            <person name="Turgeon B."/>
            <person name="Goodwin S."/>
            <person name="Spatafora J."/>
            <person name="Crous P."/>
            <person name="Grigoriev I."/>
        </authorList>
    </citation>
    <scope>NUCLEOTIDE SEQUENCE</scope>
    <source>
        <strain evidence="3">CBS 107.79</strain>
    </source>
</reference>
<evidence type="ECO:0000313" key="4">
    <source>
        <dbReference type="Proteomes" id="UP000800036"/>
    </source>
</evidence>
<feature type="domain" description="PD-(D/E)XK nuclease-like" evidence="2">
    <location>
        <begin position="176"/>
        <end position="484"/>
    </location>
</feature>
<accession>A0A6A5V0P6</accession>
<dbReference type="InterPro" id="IPR046797">
    <property type="entry name" value="PDDEXK_12"/>
</dbReference>
<evidence type="ECO:0000256" key="1">
    <source>
        <dbReference type="SAM" id="MobiDB-lite"/>
    </source>
</evidence>
<dbReference type="Pfam" id="PF20516">
    <property type="entry name" value="PDDEXK_12"/>
    <property type="match status" value="1"/>
</dbReference>
<dbReference type="AlphaFoldDB" id="A0A6A5V0P6"/>
<gene>
    <name evidence="3" type="ORF">BU23DRAFT_556906</name>
</gene>
<dbReference type="OrthoDB" id="4161186at2759"/>
<sequence length="501" mass="55204">MAANDQNMFVPSPKSNASRPKKSIDKKRMRTPSPSKNQRQFPDDAYSPDDIDDATPRPDGFARSAYSIPNLSYREALTNEPVEDGDDFEARSPTRSHTQSQSSNRSASPKKITSLWNVGNGVTYIHLANTIASKREQLGGNGLALLEKLEDVGDGPVVPAKLKQRLAEADMGKVKQHQFDTSDERPVDELLWELRTIQDIISLSHRCSVNRDHETEWNNRVHTKVLELALGNDETSVGFRSVTAAKITPEYRPTHSNSLTTGKIVDYAIYLEPSGPACDIISSLIGMSTDSINHVGYEGLRARPIAVSIETKTESRTVEEAKVQLGVWVAAQMARIEALVGQLAPLGVKKPAAEARPGRLESEMVTRGRRKSRGRGGRMSRAEQPQTQGPTPSPTVVMVPDPSDILSQTVFPLIDIQSEAWSLFFARVTPSNAPHLSNSDIRKPMSNIQILHSVPLGNTANAVQTYRLVKSLKVLRDWVDGDFRKWWNGFLGVREAEAGGG</sequence>
<feature type="compositionally biased region" description="Polar residues" evidence="1">
    <location>
        <begin position="1"/>
        <end position="18"/>
    </location>
</feature>
<organism evidence="3 4">
    <name type="scientific">Bimuria novae-zelandiae CBS 107.79</name>
    <dbReference type="NCBI Taxonomy" id="1447943"/>
    <lineage>
        <taxon>Eukaryota</taxon>
        <taxon>Fungi</taxon>
        <taxon>Dikarya</taxon>
        <taxon>Ascomycota</taxon>
        <taxon>Pezizomycotina</taxon>
        <taxon>Dothideomycetes</taxon>
        <taxon>Pleosporomycetidae</taxon>
        <taxon>Pleosporales</taxon>
        <taxon>Massarineae</taxon>
        <taxon>Didymosphaeriaceae</taxon>
        <taxon>Bimuria</taxon>
    </lineage>
</organism>
<keyword evidence="4" id="KW-1185">Reference proteome</keyword>
<protein>
    <recommendedName>
        <fullName evidence="2">PD-(D/E)XK nuclease-like domain-containing protein</fullName>
    </recommendedName>
</protein>
<feature type="compositionally biased region" description="Polar residues" evidence="1">
    <location>
        <begin position="93"/>
        <end position="107"/>
    </location>
</feature>
<evidence type="ECO:0000313" key="3">
    <source>
        <dbReference type="EMBL" id="KAF1970240.1"/>
    </source>
</evidence>
<evidence type="ECO:0000259" key="2">
    <source>
        <dbReference type="Pfam" id="PF20516"/>
    </source>
</evidence>
<dbReference type="Proteomes" id="UP000800036">
    <property type="component" value="Unassembled WGS sequence"/>
</dbReference>